<protein>
    <submittedName>
        <fullName evidence="1">Uncharacterized protein</fullName>
    </submittedName>
</protein>
<dbReference type="RefSeq" id="WP_236498239.1">
    <property type="nucleotide sequence ID" value="NZ_CP091244.1"/>
</dbReference>
<evidence type="ECO:0000313" key="1">
    <source>
        <dbReference type="EMBL" id="UJS23990.1"/>
    </source>
</evidence>
<keyword evidence="2" id="KW-1185">Reference proteome</keyword>
<name>A0ABY3SZ14_9GAMM</name>
<proteinExistence type="predicted"/>
<gene>
    <name evidence="1" type="ORF">L2Y54_18945</name>
</gene>
<accession>A0ABY3SZ14</accession>
<dbReference type="EMBL" id="CP091244">
    <property type="protein sequence ID" value="UJS23990.1"/>
    <property type="molecule type" value="Genomic_DNA"/>
</dbReference>
<reference evidence="1" key="1">
    <citation type="journal article" date="2022" name="Microorganisms">
        <title>Two New Species of Filamentous Sulfur Bacteria of the Genus Thiothrix, Thiothrix winogradskyi sp. nov. and 'Candidatus Thiothrix sulfatifontis' sp. nov.</title>
        <authorList>
            <person name="Ravin N.V."/>
            <person name="Rossetti S."/>
            <person name="Beletsky A.V."/>
            <person name="Kadnikov V.V."/>
            <person name="Rudenko T.S."/>
            <person name="Smolyakov D.D."/>
            <person name="Moskvitina M.I."/>
            <person name="Gureeva M.V."/>
            <person name="Mardanov A.V."/>
            <person name="Grabovich M.Y."/>
        </authorList>
    </citation>
    <scope>NUCLEOTIDE SEQUENCE</scope>
    <source>
        <strain evidence="1">CT3</strain>
    </source>
</reference>
<organism evidence="1 2">
    <name type="scientific">Thiothrix winogradskyi</name>
    <dbReference type="NCBI Taxonomy" id="96472"/>
    <lineage>
        <taxon>Bacteria</taxon>
        <taxon>Pseudomonadati</taxon>
        <taxon>Pseudomonadota</taxon>
        <taxon>Gammaproteobacteria</taxon>
        <taxon>Thiotrichales</taxon>
        <taxon>Thiotrichaceae</taxon>
        <taxon>Thiothrix</taxon>
    </lineage>
</organism>
<dbReference type="Proteomes" id="UP001054801">
    <property type="component" value="Chromosome"/>
</dbReference>
<evidence type="ECO:0000313" key="2">
    <source>
        <dbReference type="Proteomes" id="UP001054801"/>
    </source>
</evidence>
<sequence>MSQASTVIDTAPHELDILTQAEYQERQADQLMREVFGSEARAGATGDLITRFITSYEQHKNDMPLEQWLVKALNHFPDLWQDRSEAEVTARSIITSVERNNAAMVSLHEHLEKGKSRASWIAKRIEESAKEAGITDVAAYAAEIHEGLRQADQHTAESLADNNEAVKTFLQFAGNERVAATWNDVSRIDYAQLLDKDARRNATLNAAKQGARILGERSWNWITGRKNPSVSEDMQRFFESSLHSAKHVGVQVAVSGGMVVAVKKGLVEGVLKNTPIAPLVDMVTMGMSKAKVLYKFAKGELTAADALEAVAGNVIATVASNVATVIATKGAREPLKTH</sequence>